<evidence type="ECO:0000313" key="2">
    <source>
        <dbReference type="Proteomes" id="UP000299102"/>
    </source>
</evidence>
<dbReference type="AlphaFoldDB" id="A0A4C1VA29"/>
<sequence>MHGMLGVKENKPAVGTVRLSWLKKNVVRSTVARRSITCTRKHTLKHRHRTPLHIERSRDRTAISINLLRCSGSDKRPLSVAPHAHAWLANSALSLKQSSRV</sequence>
<proteinExistence type="predicted"/>
<dbReference type="Proteomes" id="UP000299102">
    <property type="component" value="Unassembled WGS sequence"/>
</dbReference>
<keyword evidence="2" id="KW-1185">Reference proteome</keyword>
<comment type="caution">
    <text evidence="1">The sequence shown here is derived from an EMBL/GenBank/DDBJ whole genome shotgun (WGS) entry which is preliminary data.</text>
</comment>
<dbReference type="EMBL" id="BGZK01000301">
    <property type="protein sequence ID" value="GBP35262.1"/>
    <property type="molecule type" value="Genomic_DNA"/>
</dbReference>
<protein>
    <submittedName>
        <fullName evidence="1">Uncharacterized protein</fullName>
    </submittedName>
</protein>
<organism evidence="1 2">
    <name type="scientific">Eumeta variegata</name>
    <name type="common">Bagworm moth</name>
    <name type="synonym">Eumeta japonica</name>
    <dbReference type="NCBI Taxonomy" id="151549"/>
    <lineage>
        <taxon>Eukaryota</taxon>
        <taxon>Metazoa</taxon>
        <taxon>Ecdysozoa</taxon>
        <taxon>Arthropoda</taxon>
        <taxon>Hexapoda</taxon>
        <taxon>Insecta</taxon>
        <taxon>Pterygota</taxon>
        <taxon>Neoptera</taxon>
        <taxon>Endopterygota</taxon>
        <taxon>Lepidoptera</taxon>
        <taxon>Glossata</taxon>
        <taxon>Ditrysia</taxon>
        <taxon>Tineoidea</taxon>
        <taxon>Psychidae</taxon>
        <taxon>Oiketicinae</taxon>
        <taxon>Eumeta</taxon>
    </lineage>
</organism>
<accession>A0A4C1VA29</accession>
<reference evidence="1 2" key="1">
    <citation type="journal article" date="2019" name="Commun. Biol.">
        <title>The bagworm genome reveals a unique fibroin gene that provides high tensile strength.</title>
        <authorList>
            <person name="Kono N."/>
            <person name="Nakamura H."/>
            <person name="Ohtoshi R."/>
            <person name="Tomita M."/>
            <person name="Numata K."/>
            <person name="Arakawa K."/>
        </authorList>
    </citation>
    <scope>NUCLEOTIDE SEQUENCE [LARGE SCALE GENOMIC DNA]</scope>
</reference>
<name>A0A4C1VA29_EUMVA</name>
<evidence type="ECO:0000313" key="1">
    <source>
        <dbReference type="EMBL" id="GBP35262.1"/>
    </source>
</evidence>
<gene>
    <name evidence="1" type="ORF">EVAR_19483_1</name>
</gene>